<keyword evidence="1" id="KW-0472">Membrane</keyword>
<dbReference type="Pfam" id="PF13584">
    <property type="entry name" value="BatD"/>
    <property type="match status" value="1"/>
</dbReference>
<evidence type="ECO:0000259" key="3">
    <source>
        <dbReference type="Pfam" id="PF25607"/>
    </source>
</evidence>
<keyword evidence="5" id="KW-1185">Reference proteome</keyword>
<protein>
    <recommendedName>
        <fullName evidence="3">DUF7939 domain-containing protein</fullName>
    </recommendedName>
</protein>
<dbReference type="PANTHER" id="PTHR40940">
    <property type="entry name" value="PROTEIN BATD-RELATED"/>
    <property type="match status" value="1"/>
</dbReference>
<keyword evidence="2" id="KW-0732">Signal</keyword>
<evidence type="ECO:0000313" key="4">
    <source>
        <dbReference type="EMBL" id="MBB6054847.1"/>
    </source>
</evidence>
<feature type="signal peptide" evidence="2">
    <location>
        <begin position="1"/>
        <end position="21"/>
    </location>
</feature>
<feature type="transmembrane region" description="Helical" evidence="1">
    <location>
        <begin position="404"/>
        <end position="425"/>
    </location>
</feature>
<keyword evidence="1" id="KW-0812">Transmembrane</keyword>
<dbReference type="InterPro" id="IPR057699">
    <property type="entry name" value="DUF7939"/>
</dbReference>
<evidence type="ECO:0000313" key="5">
    <source>
        <dbReference type="Proteomes" id="UP000585721"/>
    </source>
</evidence>
<dbReference type="RefSeq" id="WP_188025649.1">
    <property type="nucleotide sequence ID" value="NZ_JACHGR010000002.1"/>
</dbReference>
<reference evidence="4 5" key="1">
    <citation type="submission" date="2020-08" db="EMBL/GenBank/DDBJ databases">
        <title>Genomic Encyclopedia of Type Strains, Phase IV (KMG-IV): sequencing the most valuable type-strain genomes for metagenomic binning, comparative biology and taxonomic classification.</title>
        <authorList>
            <person name="Goeker M."/>
        </authorList>
    </citation>
    <scope>NUCLEOTIDE SEQUENCE [LARGE SCALE GENOMIC DNA]</scope>
    <source>
        <strain evidence="4 5">DSM 22975</strain>
    </source>
</reference>
<evidence type="ECO:0000256" key="1">
    <source>
        <dbReference type="SAM" id="Phobius"/>
    </source>
</evidence>
<dbReference type="InterPro" id="IPR025738">
    <property type="entry name" value="BatD"/>
</dbReference>
<comment type="caution">
    <text evidence="4">The sequence shown here is derived from an EMBL/GenBank/DDBJ whole genome shotgun (WGS) entry which is preliminary data.</text>
</comment>
<evidence type="ECO:0000256" key="2">
    <source>
        <dbReference type="SAM" id="SignalP"/>
    </source>
</evidence>
<accession>A0A841GB50</accession>
<feature type="domain" description="DUF7939" evidence="3">
    <location>
        <begin position="437"/>
        <end position="514"/>
    </location>
</feature>
<dbReference type="EMBL" id="JACHGR010000002">
    <property type="protein sequence ID" value="MBB6054847.1"/>
    <property type="molecule type" value="Genomic_DNA"/>
</dbReference>
<name>A0A841GB50_9GAMM</name>
<sequence>MKLPYSGLCGLALIWCTSGSAVQLTGQVDSQTLSLGDNLTYTVTADEHLADDALDIRPLFRDFIIGNIQVTHASATETSWVIPLQPVITGDITIPGLSVPNAESAPVTISVSGDAQETNYETPAPEASPEMETQAPAHLIESQIGAESAYRGELITYSVKVAKRADPENRPPVLSSAQESKIIPVGEPTEDKEIFADHYQETVTYHYIIIPDNTGSLKIPAATLASDAAQMSDEHIIAIKPIPTAFQGTEKEWLPSAGITIEDRWEPQTSYVKPGQPLTRVITLTGINNSQEQLPDLDLPVINDVRVYSDGQKNEQEYQNGMLISRKTFRQVFVPEKNNAFTAPAVHLNWWNAISDRAQVVSLSERKFLASIATENLKEKAVVPAPVKKEQSIISYLIPLLQKVLMAFGLLIALLTPILAITWYYKEALRARYECYKLWQGLQHACSVNDAMTAYQMLLFWASHRWKQAFTGIEQLPFYSHLKNELDELQAACFSGCEMTWNGRKLIKKLRRTRVIKTVTPVSENQFDEFSY</sequence>
<gene>
    <name evidence="4" type="ORF">HNR75_000719</name>
</gene>
<keyword evidence="1" id="KW-1133">Transmembrane helix</keyword>
<dbReference type="PANTHER" id="PTHR40940:SF1">
    <property type="entry name" value="PROTEIN BATD"/>
    <property type="match status" value="1"/>
</dbReference>
<organism evidence="4 5">
    <name type="scientific">Tolumonas osonensis</name>
    <dbReference type="NCBI Taxonomy" id="675874"/>
    <lineage>
        <taxon>Bacteria</taxon>
        <taxon>Pseudomonadati</taxon>
        <taxon>Pseudomonadota</taxon>
        <taxon>Gammaproteobacteria</taxon>
        <taxon>Aeromonadales</taxon>
        <taxon>Aeromonadaceae</taxon>
        <taxon>Tolumonas</taxon>
    </lineage>
</organism>
<dbReference type="Proteomes" id="UP000585721">
    <property type="component" value="Unassembled WGS sequence"/>
</dbReference>
<feature type="chain" id="PRO_5032303155" description="DUF7939 domain-containing protein" evidence="2">
    <location>
        <begin position="22"/>
        <end position="532"/>
    </location>
</feature>
<dbReference type="Pfam" id="PF25607">
    <property type="entry name" value="DUF7939"/>
    <property type="match status" value="1"/>
</dbReference>
<dbReference type="AlphaFoldDB" id="A0A841GB50"/>
<proteinExistence type="predicted"/>